<feature type="compositionally biased region" description="Polar residues" evidence="4">
    <location>
        <begin position="151"/>
        <end position="160"/>
    </location>
</feature>
<organism evidence="6 7">
    <name type="scientific">Anopheles stephensi</name>
    <name type="common">Indo-Pakistan malaria mosquito</name>
    <dbReference type="NCBI Taxonomy" id="30069"/>
    <lineage>
        <taxon>Eukaryota</taxon>
        <taxon>Metazoa</taxon>
        <taxon>Ecdysozoa</taxon>
        <taxon>Arthropoda</taxon>
        <taxon>Hexapoda</taxon>
        <taxon>Insecta</taxon>
        <taxon>Pterygota</taxon>
        <taxon>Neoptera</taxon>
        <taxon>Endopterygota</taxon>
        <taxon>Diptera</taxon>
        <taxon>Nematocera</taxon>
        <taxon>Culicoidea</taxon>
        <taxon>Culicidae</taxon>
        <taxon>Anophelinae</taxon>
        <taxon>Anopheles</taxon>
    </lineage>
</organism>
<dbReference type="EnsemblMetazoa" id="ASTEI01366-RA">
    <property type="protein sequence ID" value="ASTEI01366-PA"/>
    <property type="gene ID" value="ASTEI01366"/>
</dbReference>
<dbReference type="KEGG" id="aste:118512440"/>
<dbReference type="CTD" id="36277"/>
<sequence length="251" mass="27832">MQSSDYFGMEMLWKLEQNNVNTKSDLMVLFVHWYLMRNGFRNVGVGDDKTLDNIAEQSELLPEGWNANNASYALRYTINNELYNLHGTLSNGTMIINLLHAKSLQVSNVVFNLDATVQSIRGSKIMDLIVKVDEQIARLDSELVKPIHSGPSKSSGTQTAAPLAQSGIADGGSTRRVDQGRIPIPPYGHADRDPLGVLGGGMLMDPLRPRMPNSGFFVPRPRIDPMGPVNRINQFPNPDHLPPPGYDDMFM</sequence>
<evidence type="ECO:0000256" key="2">
    <source>
        <dbReference type="ARBA" id="ARBA00015575"/>
    </source>
</evidence>
<dbReference type="GO" id="GO:0070628">
    <property type="term" value="F:proteasome binding"/>
    <property type="evidence" value="ECO:0007669"/>
    <property type="project" value="InterPro"/>
</dbReference>
<evidence type="ECO:0000256" key="1">
    <source>
        <dbReference type="ARBA" id="ARBA00006405"/>
    </source>
</evidence>
<feature type="domain" description="PI31 proteasome regulator N-terminal" evidence="5">
    <location>
        <begin position="17"/>
        <end position="153"/>
    </location>
</feature>
<dbReference type="GO" id="GO:0004866">
    <property type="term" value="F:endopeptidase inhibitor activity"/>
    <property type="evidence" value="ECO:0007669"/>
    <property type="project" value="InterPro"/>
</dbReference>
<dbReference type="AlphaFoldDB" id="A0A182XYT0"/>
<evidence type="ECO:0000256" key="4">
    <source>
        <dbReference type="SAM" id="MobiDB-lite"/>
    </source>
</evidence>
<dbReference type="GO" id="GO:0043161">
    <property type="term" value="P:proteasome-mediated ubiquitin-dependent protein catabolic process"/>
    <property type="evidence" value="ECO:0007669"/>
    <property type="project" value="InterPro"/>
</dbReference>
<accession>A0A182XYT0</accession>
<comment type="similarity">
    <text evidence="1">Belongs to the proteasome inhibitor PI31 family.</text>
</comment>
<dbReference type="PANTHER" id="PTHR13266:SF1">
    <property type="entry name" value="PROTEASOME INHIBITOR PI31 SUBUNIT"/>
    <property type="match status" value="1"/>
</dbReference>
<keyword evidence="3" id="KW-0647">Proteasome</keyword>
<feature type="region of interest" description="Disordered" evidence="4">
    <location>
        <begin position="147"/>
        <end position="193"/>
    </location>
</feature>
<evidence type="ECO:0000313" key="7">
    <source>
        <dbReference type="Proteomes" id="UP000076408"/>
    </source>
</evidence>
<dbReference type="STRING" id="30069.A0A182XYT0"/>
<proteinExistence type="inferred from homology"/>
<reference evidence="6" key="2">
    <citation type="submission" date="2020-05" db="UniProtKB">
        <authorList>
            <consortium name="EnsemblMetazoa"/>
        </authorList>
    </citation>
    <scope>IDENTIFICATION</scope>
    <source>
        <strain evidence="6">Indian</strain>
    </source>
</reference>
<dbReference type="GO" id="GO:0000502">
    <property type="term" value="C:proteasome complex"/>
    <property type="evidence" value="ECO:0007669"/>
    <property type="project" value="UniProtKB-KW"/>
</dbReference>
<dbReference type="VEuPathDB" id="VectorBase:ASTEI20_032714"/>
<dbReference type="RefSeq" id="XP_035912794.1">
    <property type="nucleotide sequence ID" value="XM_036056901.1"/>
</dbReference>
<dbReference type="PANTHER" id="PTHR13266">
    <property type="entry name" value="PROTEASOME INHIBITOR"/>
    <property type="match status" value="1"/>
</dbReference>
<dbReference type="OMA" id="PFGFPDI"/>
<evidence type="ECO:0000259" key="5">
    <source>
        <dbReference type="Pfam" id="PF11566"/>
    </source>
</evidence>
<dbReference type="VEuPathDB" id="VectorBase:ASTEI01366"/>
<dbReference type="OrthoDB" id="68090at2759"/>
<evidence type="ECO:0000313" key="6">
    <source>
        <dbReference type="EnsemblMetazoa" id="ASTEI01366-PA"/>
    </source>
</evidence>
<dbReference type="VEuPathDB" id="VectorBase:ASTE005902"/>
<dbReference type="Proteomes" id="UP000076408">
    <property type="component" value="Unassembled WGS sequence"/>
</dbReference>
<dbReference type="InterPro" id="IPR021625">
    <property type="entry name" value="PI31_Prot_N"/>
</dbReference>
<evidence type="ECO:0000256" key="3">
    <source>
        <dbReference type="ARBA" id="ARBA00022942"/>
    </source>
</evidence>
<dbReference type="InterPro" id="IPR045128">
    <property type="entry name" value="PI31-like"/>
</dbReference>
<dbReference type="Gene3D" id="3.40.1000.30">
    <property type="match status" value="1"/>
</dbReference>
<keyword evidence="7" id="KW-1185">Reference proteome</keyword>
<reference evidence="7" key="1">
    <citation type="journal article" date="2014" name="Genome Biol.">
        <title>Genome analysis of a major urban malaria vector mosquito, Anopheles stephensi.</title>
        <authorList>
            <person name="Jiang X."/>
            <person name="Peery A."/>
            <person name="Hall A.B."/>
            <person name="Sharma A."/>
            <person name="Chen X.G."/>
            <person name="Waterhouse R.M."/>
            <person name="Komissarov A."/>
            <person name="Riehle M.M."/>
            <person name="Shouche Y."/>
            <person name="Sharakhova M.V."/>
            <person name="Lawson D."/>
            <person name="Pakpour N."/>
            <person name="Arensburger P."/>
            <person name="Davidson V.L."/>
            <person name="Eiglmeier K."/>
            <person name="Emrich S."/>
            <person name="George P."/>
            <person name="Kennedy R.C."/>
            <person name="Mane S.P."/>
            <person name="Maslen G."/>
            <person name="Oringanje C."/>
            <person name="Qi Y."/>
            <person name="Settlage R."/>
            <person name="Tojo M."/>
            <person name="Tubio J.M."/>
            <person name="Unger M.F."/>
            <person name="Wang B."/>
            <person name="Vernick K.D."/>
            <person name="Ribeiro J.M."/>
            <person name="James A.A."/>
            <person name="Michel K."/>
            <person name="Riehle M.A."/>
            <person name="Luckhart S."/>
            <person name="Sharakhov I.V."/>
            <person name="Tu Z."/>
        </authorList>
    </citation>
    <scope>NUCLEOTIDE SEQUENCE [LARGE SCALE GENOMIC DNA]</scope>
    <source>
        <strain evidence="7">Indian</strain>
    </source>
</reference>
<protein>
    <recommendedName>
        <fullName evidence="2">Proteasome inhibitor PI31 subunit</fullName>
    </recommendedName>
</protein>
<name>A0A182XYT0_ANOST</name>
<dbReference type="Pfam" id="PF11566">
    <property type="entry name" value="PI31_Prot_N"/>
    <property type="match status" value="1"/>
</dbReference>
<feature type="region of interest" description="Disordered" evidence="4">
    <location>
        <begin position="228"/>
        <end position="251"/>
    </location>
</feature>
<dbReference type="GeneID" id="118512440"/>